<organism evidence="2 3">
    <name type="scientific">Kibdelosporangium aridum</name>
    <dbReference type="NCBI Taxonomy" id="2030"/>
    <lineage>
        <taxon>Bacteria</taxon>
        <taxon>Bacillati</taxon>
        <taxon>Actinomycetota</taxon>
        <taxon>Actinomycetes</taxon>
        <taxon>Pseudonocardiales</taxon>
        <taxon>Pseudonocardiaceae</taxon>
        <taxon>Kibdelosporangium</taxon>
    </lineage>
</organism>
<keyword evidence="3" id="KW-1185">Reference proteome</keyword>
<dbReference type="EMBL" id="FWXV01000011">
    <property type="protein sequence ID" value="SMD25020.1"/>
    <property type="molecule type" value="Genomic_DNA"/>
</dbReference>
<dbReference type="RefSeq" id="WP_084433255.1">
    <property type="nucleotide sequence ID" value="NZ_FWXV01000011.1"/>
</dbReference>
<dbReference type="Proteomes" id="UP000192674">
    <property type="component" value="Unassembled WGS sequence"/>
</dbReference>
<evidence type="ECO:0000313" key="3">
    <source>
        <dbReference type="Proteomes" id="UP000192674"/>
    </source>
</evidence>
<keyword evidence="1" id="KW-0732">Signal</keyword>
<protein>
    <recommendedName>
        <fullName evidence="4">Secreted protein</fullName>
    </recommendedName>
</protein>
<reference evidence="2 3" key="1">
    <citation type="submission" date="2017-04" db="EMBL/GenBank/DDBJ databases">
        <authorList>
            <person name="Afonso C.L."/>
            <person name="Miller P.J."/>
            <person name="Scott M.A."/>
            <person name="Spackman E."/>
            <person name="Goraichik I."/>
            <person name="Dimitrov K.M."/>
            <person name="Suarez D.L."/>
            <person name="Swayne D.E."/>
        </authorList>
    </citation>
    <scope>NUCLEOTIDE SEQUENCE [LARGE SCALE GENOMIC DNA]</scope>
    <source>
        <strain evidence="2 3">DSM 43828</strain>
    </source>
</reference>
<feature type="signal peptide" evidence="1">
    <location>
        <begin position="1"/>
        <end position="29"/>
    </location>
</feature>
<accession>A0A1W2FSY6</accession>
<sequence>MTFTRFLRAAAVTVAATTFLGLTAHTATAQPPAFDFSDCPAIPAGADPAKWRCEVLVSTGTVRLGTLAELPTGSMRLTFAEGELDGKYAQVFGALRSEPVRVPGGLLGIPEAEANPLLRMDIQLRYGGFSDFYSDGDRMGTQHLKLGVVSPLVPKKCTIGSDADPIVFRPIRTAGPDVISTNPQVLRFTISDNAFAVPGPHDCGAFDRLLSKRLGVPARAGTNAMTLTTYVGLRGYA</sequence>
<evidence type="ECO:0008006" key="4">
    <source>
        <dbReference type="Google" id="ProtNLM"/>
    </source>
</evidence>
<evidence type="ECO:0000313" key="2">
    <source>
        <dbReference type="EMBL" id="SMD25020.1"/>
    </source>
</evidence>
<proteinExistence type="predicted"/>
<dbReference type="OrthoDB" id="4461339at2"/>
<feature type="chain" id="PRO_5012958424" description="Secreted protein" evidence="1">
    <location>
        <begin position="30"/>
        <end position="237"/>
    </location>
</feature>
<name>A0A1W2FSY6_KIBAR</name>
<dbReference type="AlphaFoldDB" id="A0A1W2FSY6"/>
<evidence type="ECO:0000256" key="1">
    <source>
        <dbReference type="SAM" id="SignalP"/>
    </source>
</evidence>
<gene>
    <name evidence="2" type="ORF">SAMN05661093_08885</name>
</gene>